<comment type="caution">
    <text evidence="2">The sequence shown here is derived from an EMBL/GenBank/DDBJ whole genome shotgun (WGS) entry which is preliminary data.</text>
</comment>
<keyword evidence="3" id="KW-1185">Reference proteome</keyword>
<protein>
    <submittedName>
        <fullName evidence="2">Uncharacterized protein</fullName>
    </submittedName>
</protein>
<keyword evidence="1" id="KW-1133">Transmembrane helix</keyword>
<reference evidence="2 3" key="1">
    <citation type="submission" date="2019-03" db="EMBL/GenBank/DDBJ databases">
        <title>Sequencing the genomes of 1000 actinobacteria strains.</title>
        <authorList>
            <person name="Klenk H.-P."/>
        </authorList>
    </citation>
    <scope>NUCLEOTIDE SEQUENCE [LARGE SCALE GENOMIC DNA]</scope>
    <source>
        <strain evidence="2 3">DSM 18936</strain>
    </source>
</reference>
<gene>
    <name evidence="2" type="ORF">BDK89_1550</name>
</gene>
<feature type="transmembrane region" description="Helical" evidence="1">
    <location>
        <begin position="111"/>
        <end position="132"/>
    </location>
</feature>
<proteinExistence type="predicted"/>
<dbReference type="AlphaFoldDB" id="A0A4V3EIV8"/>
<dbReference type="OrthoDB" id="9859273at2"/>
<feature type="transmembrane region" description="Helical" evidence="1">
    <location>
        <begin position="21"/>
        <end position="40"/>
    </location>
</feature>
<dbReference type="EMBL" id="SOAU01000001">
    <property type="protein sequence ID" value="TDT15968.1"/>
    <property type="molecule type" value="Genomic_DNA"/>
</dbReference>
<organism evidence="2 3">
    <name type="scientific">Ilumatobacter fluminis</name>
    <dbReference type="NCBI Taxonomy" id="467091"/>
    <lineage>
        <taxon>Bacteria</taxon>
        <taxon>Bacillati</taxon>
        <taxon>Actinomycetota</taxon>
        <taxon>Acidimicrobiia</taxon>
        <taxon>Acidimicrobiales</taxon>
        <taxon>Ilumatobacteraceae</taxon>
        <taxon>Ilumatobacter</taxon>
    </lineage>
</organism>
<feature type="transmembrane region" description="Helical" evidence="1">
    <location>
        <begin position="52"/>
        <end position="73"/>
    </location>
</feature>
<evidence type="ECO:0000313" key="3">
    <source>
        <dbReference type="Proteomes" id="UP000294558"/>
    </source>
</evidence>
<keyword evidence="1" id="KW-0472">Membrane</keyword>
<evidence type="ECO:0000313" key="2">
    <source>
        <dbReference type="EMBL" id="TDT15968.1"/>
    </source>
</evidence>
<keyword evidence="1" id="KW-0812">Transmembrane</keyword>
<evidence type="ECO:0000256" key="1">
    <source>
        <dbReference type="SAM" id="Phobius"/>
    </source>
</evidence>
<dbReference type="Proteomes" id="UP000294558">
    <property type="component" value="Unassembled WGS sequence"/>
</dbReference>
<accession>A0A4V3EIV8</accession>
<name>A0A4V3EIV8_9ACTN</name>
<dbReference type="RefSeq" id="WP_133868377.1">
    <property type="nucleotide sequence ID" value="NZ_JAVJPS010000036.1"/>
</dbReference>
<sequence>MTTDDHSADHGATSGRWDPMALKAGASVALVFAVPFSIAARWAADSQDDSALAIWLSLGAVVGFVLGAGCAAWVQRLNLPYSHALATATGTYLAAQAVFILFRLLRGADVSWFAAFFNLSVVVGAGVLGGALGQRLRSKGFRPTGLG</sequence>
<feature type="transmembrane region" description="Helical" evidence="1">
    <location>
        <begin position="85"/>
        <end position="105"/>
    </location>
</feature>